<dbReference type="RefSeq" id="WP_123206341.1">
    <property type="nucleotide sequence ID" value="NZ_RBEE01000023.1"/>
</dbReference>
<keyword evidence="2" id="KW-0808">Transferase</keyword>
<dbReference type="OrthoDB" id="9770457at2"/>
<evidence type="ECO:0000259" key="1">
    <source>
        <dbReference type="Pfam" id="PF00535"/>
    </source>
</evidence>
<evidence type="ECO:0000313" key="3">
    <source>
        <dbReference type="Proteomes" id="UP000274046"/>
    </source>
</evidence>
<organism evidence="2 3">
    <name type="scientific">Pedobacter jejuensis</name>
    <dbReference type="NCBI Taxonomy" id="1268550"/>
    <lineage>
        <taxon>Bacteria</taxon>
        <taxon>Pseudomonadati</taxon>
        <taxon>Bacteroidota</taxon>
        <taxon>Sphingobacteriia</taxon>
        <taxon>Sphingobacteriales</taxon>
        <taxon>Sphingobacteriaceae</taxon>
        <taxon>Pedobacter</taxon>
    </lineage>
</organism>
<dbReference type="Gene3D" id="3.90.550.10">
    <property type="entry name" value="Spore Coat Polysaccharide Biosynthesis Protein SpsA, Chain A"/>
    <property type="match status" value="1"/>
</dbReference>
<accession>A0A3N0BU33</accession>
<dbReference type="GO" id="GO:0016740">
    <property type="term" value="F:transferase activity"/>
    <property type="evidence" value="ECO:0007669"/>
    <property type="project" value="UniProtKB-KW"/>
</dbReference>
<proteinExistence type="predicted"/>
<gene>
    <name evidence="2" type="ORF">D7004_13400</name>
</gene>
<dbReference type="SUPFAM" id="SSF53448">
    <property type="entry name" value="Nucleotide-diphospho-sugar transferases"/>
    <property type="match status" value="1"/>
</dbReference>
<reference evidence="2 3" key="1">
    <citation type="submission" date="2018-10" db="EMBL/GenBank/DDBJ databases">
        <title>Genome sequencing of Pedobacter jejuensis TNB23.</title>
        <authorList>
            <person name="Cho Y.-J."/>
            <person name="Cho A."/>
            <person name="Kim O.-S."/>
        </authorList>
    </citation>
    <scope>NUCLEOTIDE SEQUENCE [LARGE SCALE GENOMIC DNA]</scope>
    <source>
        <strain evidence="2 3">TNB23</strain>
    </source>
</reference>
<evidence type="ECO:0000313" key="2">
    <source>
        <dbReference type="EMBL" id="RNL52538.1"/>
    </source>
</evidence>
<dbReference type="CDD" id="cd00761">
    <property type="entry name" value="Glyco_tranf_GTA_type"/>
    <property type="match status" value="1"/>
</dbReference>
<dbReference type="AlphaFoldDB" id="A0A3N0BU33"/>
<dbReference type="InterPro" id="IPR029044">
    <property type="entry name" value="Nucleotide-diphossugar_trans"/>
</dbReference>
<dbReference type="InterPro" id="IPR050834">
    <property type="entry name" value="Glycosyltransf_2"/>
</dbReference>
<protein>
    <submittedName>
        <fullName evidence="2">Glycosyltransferase family 2 protein</fullName>
    </submittedName>
</protein>
<dbReference type="Pfam" id="PF00535">
    <property type="entry name" value="Glycos_transf_2"/>
    <property type="match status" value="1"/>
</dbReference>
<dbReference type="PANTHER" id="PTHR43685">
    <property type="entry name" value="GLYCOSYLTRANSFERASE"/>
    <property type="match status" value="1"/>
</dbReference>
<sequence length="321" mass="37481">MNNENLVTIIIPTFNRAPKLIDAIESAINQTYKYKQIIVIDDGSIDDTAELVKKYPQVEYHYKENGGQASARNEGLKYAKGEIIASLDSDDVWYPEFLNNCITKLEEENLDFVFANWEQESRIGNPWDFLSSDPFLTPYFVKEKDGWIILEYNEVRDLFIKSCPSPSSSVVIKRSSILNGWDEEMNIGDDWCMYLELILSRKCRVGFTLQKLWKKRIDEINIYDGRKWSEVLEFLYIADVKAKIIKFKHLLTPKELKILEERYMGGLVEFAKHNLIRELNFKYSFNLLVRSFAVNIPFTLREIPKVLMKGLHGKVLPNQKL</sequence>
<keyword evidence="3" id="KW-1185">Reference proteome</keyword>
<feature type="domain" description="Glycosyltransferase 2-like" evidence="1">
    <location>
        <begin position="8"/>
        <end position="130"/>
    </location>
</feature>
<dbReference type="Proteomes" id="UP000274046">
    <property type="component" value="Unassembled WGS sequence"/>
</dbReference>
<name>A0A3N0BU33_9SPHI</name>
<dbReference type="EMBL" id="RBEE01000023">
    <property type="protein sequence ID" value="RNL52538.1"/>
    <property type="molecule type" value="Genomic_DNA"/>
</dbReference>
<comment type="caution">
    <text evidence="2">The sequence shown here is derived from an EMBL/GenBank/DDBJ whole genome shotgun (WGS) entry which is preliminary data.</text>
</comment>
<dbReference type="PANTHER" id="PTHR43685:SF2">
    <property type="entry name" value="GLYCOSYLTRANSFERASE 2-LIKE DOMAIN-CONTAINING PROTEIN"/>
    <property type="match status" value="1"/>
</dbReference>
<dbReference type="InterPro" id="IPR001173">
    <property type="entry name" value="Glyco_trans_2-like"/>
</dbReference>